<dbReference type="Gene3D" id="1.25.40.20">
    <property type="entry name" value="Ankyrin repeat-containing domain"/>
    <property type="match status" value="4"/>
</dbReference>
<feature type="repeat" description="ANK" evidence="3">
    <location>
        <begin position="82"/>
        <end position="114"/>
    </location>
</feature>
<dbReference type="PROSITE" id="PS50010">
    <property type="entry name" value="DH_2"/>
    <property type="match status" value="1"/>
</dbReference>
<dbReference type="InterPro" id="IPR035899">
    <property type="entry name" value="DBL_dom_sf"/>
</dbReference>
<dbReference type="SMART" id="SM00248">
    <property type="entry name" value="ANK"/>
    <property type="match status" value="12"/>
</dbReference>
<reference evidence="5" key="1">
    <citation type="submission" date="2016-10" db="EMBL/GenBank/DDBJ databases">
        <authorList>
            <person name="Benchimol M."/>
            <person name="Almeida L.G."/>
            <person name="Vasconcelos A.T."/>
            <person name="Perreira-Neves A."/>
            <person name="Rosa I.A."/>
            <person name="Tasca T."/>
            <person name="Bogo M.R."/>
            <person name="de Souza W."/>
        </authorList>
    </citation>
    <scope>NUCLEOTIDE SEQUENCE [LARGE SCALE GENOMIC DNA]</scope>
    <source>
        <strain evidence="5">K</strain>
    </source>
</reference>
<dbReference type="SUPFAM" id="SSF48065">
    <property type="entry name" value="DBL homology domain (DH-domain)"/>
    <property type="match status" value="1"/>
</dbReference>
<name>A0A1J4JD18_9EUKA</name>
<dbReference type="AlphaFoldDB" id="A0A1J4JD18"/>
<dbReference type="GeneID" id="94845774"/>
<dbReference type="Pfam" id="PF00023">
    <property type="entry name" value="Ank"/>
    <property type="match status" value="1"/>
</dbReference>
<evidence type="ECO:0000256" key="3">
    <source>
        <dbReference type="PROSITE-ProRule" id="PRU00023"/>
    </source>
</evidence>
<evidence type="ECO:0000313" key="5">
    <source>
        <dbReference type="EMBL" id="OHS97008.1"/>
    </source>
</evidence>
<dbReference type="Gene3D" id="1.20.900.10">
    <property type="entry name" value="Dbl homology (DH) domain"/>
    <property type="match status" value="1"/>
</dbReference>
<dbReference type="PROSITE" id="PS50297">
    <property type="entry name" value="ANK_REP_REGION"/>
    <property type="match status" value="1"/>
</dbReference>
<sequence>MRPALTEANHSSVLDLCLSADAQHAQHVSQQLENIYLYTYGLDFLVDDQKQTALHILASKLDFDQWDAILNGFVYLDAVDANNQTALLIAVQCSNICAIRYLIDNGANPTIEDDHGVNTIKLAIQNNYIEGLLEILKSFTAKQYISNNAIRIGQVCIDSRSLKAFEIIITHLLPGAINSVDDQNYSLVHHVVLANLPDYLRVLVENKAEINGKITVDKAEKTPIELAQYVGVAEILFAKGAVYNKKLVTPAIQELIQKSSQWQQTGRTFAPCDVHKYVLDGNINALRAFRGKVDIIDTFGETPLMYAIRNPTDPAIIDELLAKQANPNLKEENMRMNAFQLAAKLGRDDVLRKLTSRVDPDFNIHDNNNSSLVLLSIMGGNPGCLAAFLEKRPELIADTLEIYKSLLEVEDSAKAAQMIDLLVKAGFQFKLPTKSGKTILREALDRRSFKLAESLVRAGALKLFEDEAASYLIDVVVEEMNIADTFIEFGANPDITHLGRPLIHDTANHKYDKTRKDLLKGHDNLKASRDVNGNLFIHRACMFNNVYSIEDAVKEFGNNVNEPNNNGDTPIHFLMHQPSPDFEKNLRFLADQKVNLFAVNKKGHNIFHVLAEHNNEVTAKFMLTSGIITDEVITKLLNQRDVESKTPLEIASKKTDTSVAKLYSTKSQLPIFNQPVTMQTLSAHIESGYSLNVYNTAGYPLITYAMLQYPKDNQGTIELVKKILENNADPSIPDLCDNEEYRGPLMPLHHAMLLLSVELTSILIDAGANFIVDPVIHCVAEDTKNEEIMALVKLPERRASAIQEIFETQNNAMHIIGAIIEKAKKSKELGNNPKIDSYLSECKLMYRLLTMFVQRIDHIFKGLKPSSEIGNFLVYFADAFLPLLGMAAEYDIAISEMRSIPALEGFLRQTSYGTLSIDDALIVPTQQFTRYPDLIKAVIKVTPKDHSDTVGLQKSLIKYSYIGRTSNERKLIAESQKELRLVQLMTNINENMTEFTLDDILFFKGQFELKEFNPPSGPFSPQRAVVANHSAEWGLKTVTNQYGQLNVSCFNTFGRSMDSFLKKGKIAIFLFRNATLFGIQKTADKFKLKFSCRSSEVLWDFGKEYGLDSVMIYTPFGSMMLKCAPQKGTPANFERNRWRSDVDKISAIDEADEFSPFGLEIVYASWVGDDSKCVHSHLFHVTCENKTVAKEKILKKIEECGSRVKRKSNQLGEPLPLINYDFQTLKRNEGQETQIIADIMSY</sequence>
<dbReference type="Pfam" id="PF00621">
    <property type="entry name" value="RhoGEF"/>
    <property type="match status" value="1"/>
</dbReference>
<dbReference type="Proteomes" id="UP000179807">
    <property type="component" value="Unassembled WGS sequence"/>
</dbReference>
<dbReference type="RefSeq" id="XP_068350145.1">
    <property type="nucleotide sequence ID" value="XM_068511070.1"/>
</dbReference>
<dbReference type="SMART" id="SM00325">
    <property type="entry name" value="RhoGEF"/>
    <property type="match status" value="1"/>
</dbReference>
<dbReference type="SUPFAM" id="SSF48403">
    <property type="entry name" value="Ankyrin repeat"/>
    <property type="match status" value="2"/>
</dbReference>
<protein>
    <recommendedName>
        <fullName evidence="4">DH domain-containing protein</fullName>
    </recommendedName>
</protein>
<evidence type="ECO:0000256" key="2">
    <source>
        <dbReference type="ARBA" id="ARBA00023043"/>
    </source>
</evidence>
<keyword evidence="6" id="KW-1185">Reference proteome</keyword>
<feature type="domain" description="DH" evidence="4">
    <location>
        <begin position="797"/>
        <end position="969"/>
    </location>
</feature>
<dbReference type="InterPro" id="IPR036770">
    <property type="entry name" value="Ankyrin_rpt-contain_sf"/>
</dbReference>
<evidence type="ECO:0000259" key="4">
    <source>
        <dbReference type="PROSITE" id="PS50010"/>
    </source>
</evidence>
<keyword evidence="2 3" id="KW-0040">ANK repeat</keyword>
<dbReference type="Pfam" id="PF12796">
    <property type="entry name" value="Ank_2"/>
    <property type="match status" value="1"/>
</dbReference>
<comment type="caution">
    <text evidence="5">The sequence shown here is derived from an EMBL/GenBank/DDBJ whole genome shotgun (WGS) entry which is preliminary data.</text>
</comment>
<evidence type="ECO:0000256" key="1">
    <source>
        <dbReference type="ARBA" id="ARBA00022737"/>
    </source>
</evidence>
<dbReference type="InterPro" id="IPR000219">
    <property type="entry name" value="DH_dom"/>
</dbReference>
<dbReference type="GO" id="GO:0005085">
    <property type="term" value="F:guanyl-nucleotide exchange factor activity"/>
    <property type="evidence" value="ECO:0007669"/>
    <property type="project" value="InterPro"/>
</dbReference>
<dbReference type="PANTHER" id="PTHR24198">
    <property type="entry name" value="ANKYRIN REPEAT AND PROTEIN KINASE DOMAIN-CONTAINING PROTEIN"/>
    <property type="match status" value="1"/>
</dbReference>
<gene>
    <name evidence="5" type="ORF">TRFO_36836</name>
</gene>
<keyword evidence="1" id="KW-0677">Repeat</keyword>
<dbReference type="PANTHER" id="PTHR24198:SF165">
    <property type="entry name" value="ANKYRIN REPEAT-CONTAINING PROTEIN-RELATED"/>
    <property type="match status" value="1"/>
</dbReference>
<dbReference type="EMBL" id="MLAK01001143">
    <property type="protein sequence ID" value="OHS97008.1"/>
    <property type="molecule type" value="Genomic_DNA"/>
</dbReference>
<evidence type="ECO:0000313" key="6">
    <source>
        <dbReference type="Proteomes" id="UP000179807"/>
    </source>
</evidence>
<organism evidence="5 6">
    <name type="scientific">Tritrichomonas foetus</name>
    <dbReference type="NCBI Taxonomy" id="1144522"/>
    <lineage>
        <taxon>Eukaryota</taxon>
        <taxon>Metamonada</taxon>
        <taxon>Parabasalia</taxon>
        <taxon>Tritrichomonadida</taxon>
        <taxon>Tritrichomonadidae</taxon>
        <taxon>Tritrichomonas</taxon>
    </lineage>
</organism>
<dbReference type="OrthoDB" id="341259at2759"/>
<dbReference type="InterPro" id="IPR002110">
    <property type="entry name" value="Ankyrin_rpt"/>
</dbReference>
<feature type="repeat" description="ANK" evidence="3">
    <location>
        <begin position="299"/>
        <end position="332"/>
    </location>
</feature>
<dbReference type="VEuPathDB" id="TrichDB:TRFO_36836"/>
<dbReference type="PROSITE" id="PS50088">
    <property type="entry name" value="ANK_REPEAT"/>
    <property type="match status" value="2"/>
</dbReference>
<proteinExistence type="predicted"/>
<accession>A0A1J4JD18</accession>